<accession>A0ABT6A446</accession>
<comment type="caution">
    <text evidence="2">The sequence shown here is derived from an EMBL/GenBank/DDBJ whole genome shotgun (WGS) entry which is preliminary data.</text>
</comment>
<name>A0ABT6A446_9ACTN</name>
<evidence type="ECO:0008006" key="4">
    <source>
        <dbReference type="Google" id="ProtNLM"/>
    </source>
</evidence>
<dbReference type="EMBL" id="JARJBB010000005">
    <property type="protein sequence ID" value="MDF3299416.1"/>
    <property type="molecule type" value="Genomic_DNA"/>
</dbReference>
<protein>
    <recommendedName>
        <fullName evidence="4">Transposase</fullName>
    </recommendedName>
</protein>
<gene>
    <name evidence="2" type="ORF">P3H78_12360</name>
</gene>
<evidence type="ECO:0000313" key="2">
    <source>
        <dbReference type="EMBL" id="MDF3299416.1"/>
    </source>
</evidence>
<feature type="region of interest" description="Disordered" evidence="1">
    <location>
        <begin position="19"/>
        <end position="49"/>
    </location>
</feature>
<evidence type="ECO:0000256" key="1">
    <source>
        <dbReference type="SAM" id="MobiDB-lite"/>
    </source>
</evidence>
<dbReference type="Proteomes" id="UP001221150">
    <property type="component" value="Unassembled WGS sequence"/>
</dbReference>
<feature type="compositionally biased region" description="Polar residues" evidence="1">
    <location>
        <begin position="40"/>
        <end position="49"/>
    </location>
</feature>
<keyword evidence="3" id="KW-1185">Reference proteome</keyword>
<dbReference type="RefSeq" id="WP_276109241.1">
    <property type="nucleotide sequence ID" value="NZ_JARJBB010000005.1"/>
</dbReference>
<sequence length="49" mass="5330">MTAVPAVHRQLLARCHPLDGGQGIPAVPAKRKARREYENRVSTLTPIGP</sequence>
<evidence type="ECO:0000313" key="3">
    <source>
        <dbReference type="Proteomes" id="UP001221150"/>
    </source>
</evidence>
<organism evidence="2 3">
    <name type="scientific">Streptomyces tropicalis</name>
    <dbReference type="NCBI Taxonomy" id="3034234"/>
    <lineage>
        <taxon>Bacteria</taxon>
        <taxon>Bacillati</taxon>
        <taxon>Actinomycetota</taxon>
        <taxon>Actinomycetes</taxon>
        <taxon>Kitasatosporales</taxon>
        <taxon>Streptomycetaceae</taxon>
        <taxon>Streptomyces</taxon>
    </lineage>
</organism>
<proteinExistence type="predicted"/>
<reference evidence="2 3" key="1">
    <citation type="submission" date="2023-03" db="EMBL/GenBank/DDBJ databases">
        <title>Draft genome sequence of Streptomyces sp. K1PA1 isolated from peat swamp forest in Thailand.</title>
        <authorList>
            <person name="Klaysubun C."/>
            <person name="Duangmal K."/>
        </authorList>
    </citation>
    <scope>NUCLEOTIDE SEQUENCE [LARGE SCALE GENOMIC DNA]</scope>
    <source>
        <strain evidence="2 3">K1PA1</strain>
    </source>
</reference>